<feature type="repeat" description="WD" evidence="5">
    <location>
        <begin position="185"/>
        <end position="227"/>
    </location>
</feature>
<feature type="region of interest" description="Disordered" evidence="6">
    <location>
        <begin position="109"/>
        <end position="133"/>
    </location>
</feature>
<keyword evidence="3" id="KW-0227">DNA damage</keyword>
<protein>
    <submittedName>
        <fullName evidence="7">Similar to Saccharomyces cerevisiae YDR030C RAD28 Protein involved in DNA repair, related to the human CSA protein that is involved in transcription- coupled repair nucleotide excision repair</fullName>
    </submittedName>
</protein>
<comment type="caution">
    <text evidence="7">The sequence shown here is derived from an EMBL/GenBank/DDBJ whole genome shotgun (WGS) entry which is preliminary data.</text>
</comment>
<dbReference type="AlphaFoldDB" id="A0A8H2VD74"/>
<gene>
    <name evidence="7" type="ORF">KABA2_02S12474</name>
</gene>
<evidence type="ECO:0000313" key="7">
    <source>
        <dbReference type="EMBL" id="CAB4253132.1"/>
    </source>
</evidence>
<dbReference type="InterPro" id="IPR020472">
    <property type="entry name" value="WD40_PAC1"/>
</dbReference>
<sequence length="483" mass="55321">MNAFTLELTCGLRNIDDIQSIIQRTQWEKLLENATQFGGPRNVYPLRNSFQRTSCIEINSYSNGRYYLTGTNDGSVALWQFDTGITNEMEHGNGSTQRRLINKRMKECKGKAPTNATNRNNNTKTGVQPSTYNNNIDSSRLVHSFETKYNKYRLYRGNSGDSSMGSTNSKQFENNMNQPLSSHSLKHHQYGITCMKWYGNDDGMFFTASHDKMIKIWDTNTFSVAQDIEFNYDIHQLDSVPSEMNCIFVASDDYYPRMIDLRSMNLGVTIFGKSSKNSKLTTMNSEILSCKCNPMKDHIVASSDNDGRIKLWDLRMRNRLLMELQHHDSRFNNKAHVKPCNDLTWTEDGKHLISIGLDGKILKWEPFNIAISNMVTQIGDTDVSRNKYKNRTSQRLLSCNKYLIVNTDYSELQIFDIVQNKFWNKIDYPTDLLNEDDGNDGMFCGMSAQTDLSNSMGLRLLVGANSVHSTKSDLRNNILEFTC</sequence>
<keyword evidence="2" id="KW-0677">Repeat</keyword>
<evidence type="ECO:0000256" key="5">
    <source>
        <dbReference type="PROSITE-ProRule" id="PRU00221"/>
    </source>
</evidence>
<evidence type="ECO:0000313" key="8">
    <source>
        <dbReference type="Proteomes" id="UP000644660"/>
    </source>
</evidence>
<name>A0A8H2VD74_9SACH</name>
<dbReference type="SUPFAM" id="SSF50978">
    <property type="entry name" value="WD40 repeat-like"/>
    <property type="match status" value="2"/>
</dbReference>
<feature type="compositionally biased region" description="Low complexity" evidence="6">
    <location>
        <begin position="114"/>
        <end position="125"/>
    </location>
</feature>
<dbReference type="SMART" id="SM00320">
    <property type="entry name" value="WD40"/>
    <property type="match status" value="4"/>
</dbReference>
<feature type="repeat" description="WD" evidence="5">
    <location>
        <begin position="280"/>
        <end position="322"/>
    </location>
</feature>
<dbReference type="InterPro" id="IPR036322">
    <property type="entry name" value="WD40_repeat_dom_sf"/>
</dbReference>
<dbReference type="InterPro" id="IPR042238">
    <property type="entry name" value="Rad28/ERCC8/Ckn1/ATCSA-1"/>
</dbReference>
<dbReference type="GO" id="GO:0006283">
    <property type="term" value="P:transcription-coupled nucleotide-excision repair"/>
    <property type="evidence" value="ECO:0007669"/>
    <property type="project" value="InterPro"/>
</dbReference>
<dbReference type="Gene3D" id="2.130.10.10">
    <property type="entry name" value="YVTN repeat-like/Quinoprotein amine dehydrogenase"/>
    <property type="match status" value="1"/>
</dbReference>
<dbReference type="InterPro" id="IPR001680">
    <property type="entry name" value="WD40_rpt"/>
</dbReference>
<evidence type="ECO:0000256" key="6">
    <source>
        <dbReference type="SAM" id="MobiDB-lite"/>
    </source>
</evidence>
<dbReference type="EMBL" id="CAEFZW010000002">
    <property type="protein sequence ID" value="CAB4253132.1"/>
    <property type="molecule type" value="Genomic_DNA"/>
</dbReference>
<keyword evidence="4" id="KW-0234">DNA repair</keyword>
<evidence type="ECO:0000256" key="3">
    <source>
        <dbReference type="ARBA" id="ARBA00022763"/>
    </source>
</evidence>
<dbReference type="GO" id="GO:0031464">
    <property type="term" value="C:Cul4A-RING E3 ubiquitin ligase complex"/>
    <property type="evidence" value="ECO:0007669"/>
    <property type="project" value="TreeGrafter"/>
</dbReference>
<keyword evidence="8" id="KW-1185">Reference proteome</keyword>
<dbReference type="GeneID" id="64856286"/>
<reference evidence="7 8" key="1">
    <citation type="submission" date="2020-05" db="EMBL/GenBank/DDBJ databases">
        <authorList>
            <person name="Casaregola S."/>
            <person name="Devillers H."/>
            <person name="Grondin C."/>
        </authorList>
    </citation>
    <scope>NUCLEOTIDE SEQUENCE [LARGE SCALE GENOMIC DNA]</scope>
    <source>
        <strain evidence="7 8">CLIB 1767</strain>
    </source>
</reference>
<proteinExistence type="predicted"/>
<dbReference type="OrthoDB" id="361494at2759"/>
<dbReference type="PANTHER" id="PTHR46202">
    <property type="entry name" value="DNA EXCISION REPAIR PROTEIN ERCC-8"/>
    <property type="match status" value="1"/>
</dbReference>
<keyword evidence="1 5" id="KW-0853">WD repeat</keyword>
<organism evidence="7 8">
    <name type="scientific">Maudiozyma barnettii</name>
    <dbReference type="NCBI Taxonomy" id="61262"/>
    <lineage>
        <taxon>Eukaryota</taxon>
        <taxon>Fungi</taxon>
        <taxon>Dikarya</taxon>
        <taxon>Ascomycota</taxon>
        <taxon>Saccharomycotina</taxon>
        <taxon>Saccharomycetes</taxon>
        <taxon>Saccharomycetales</taxon>
        <taxon>Saccharomycetaceae</taxon>
        <taxon>Maudiozyma</taxon>
    </lineage>
</organism>
<dbReference type="PRINTS" id="PR00320">
    <property type="entry name" value="GPROTEINBRPT"/>
</dbReference>
<dbReference type="RefSeq" id="XP_041405170.1">
    <property type="nucleotide sequence ID" value="XM_041549236.1"/>
</dbReference>
<dbReference type="PROSITE" id="PS50294">
    <property type="entry name" value="WD_REPEATS_REGION"/>
    <property type="match status" value="1"/>
</dbReference>
<dbReference type="PROSITE" id="PS00678">
    <property type="entry name" value="WD_REPEATS_1"/>
    <property type="match status" value="1"/>
</dbReference>
<dbReference type="Pfam" id="PF00400">
    <property type="entry name" value="WD40"/>
    <property type="match status" value="2"/>
</dbReference>
<accession>A0A8H2VD74</accession>
<dbReference type="GO" id="GO:0000209">
    <property type="term" value="P:protein polyubiquitination"/>
    <property type="evidence" value="ECO:0007669"/>
    <property type="project" value="TreeGrafter"/>
</dbReference>
<evidence type="ECO:0000256" key="4">
    <source>
        <dbReference type="ARBA" id="ARBA00023204"/>
    </source>
</evidence>
<dbReference type="GO" id="GO:0043161">
    <property type="term" value="P:proteasome-mediated ubiquitin-dependent protein catabolic process"/>
    <property type="evidence" value="ECO:0007669"/>
    <property type="project" value="TreeGrafter"/>
</dbReference>
<evidence type="ECO:0000256" key="1">
    <source>
        <dbReference type="ARBA" id="ARBA00022574"/>
    </source>
</evidence>
<evidence type="ECO:0000256" key="2">
    <source>
        <dbReference type="ARBA" id="ARBA00022737"/>
    </source>
</evidence>
<dbReference type="PROSITE" id="PS50082">
    <property type="entry name" value="WD_REPEATS_2"/>
    <property type="match status" value="2"/>
</dbReference>
<dbReference type="Proteomes" id="UP000644660">
    <property type="component" value="Unassembled WGS sequence"/>
</dbReference>
<dbReference type="InterPro" id="IPR015943">
    <property type="entry name" value="WD40/YVTN_repeat-like_dom_sf"/>
</dbReference>
<dbReference type="PANTHER" id="PTHR46202:SF1">
    <property type="entry name" value="DNA EXCISION REPAIR PROTEIN ERCC-8"/>
    <property type="match status" value="1"/>
</dbReference>
<dbReference type="GO" id="GO:0000109">
    <property type="term" value="C:nucleotide-excision repair complex"/>
    <property type="evidence" value="ECO:0007669"/>
    <property type="project" value="TreeGrafter"/>
</dbReference>
<dbReference type="InterPro" id="IPR019775">
    <property type="entry name" value="WD40_repeat_CS"/>
</dbReference>